<dbReference type="GeneID" id="5128142"/>
<evidence type="ECO:0000259" key="4">
    <source>
        <dbReference type="SMART" id="SM01308"/>
    </source>
</evidence>
<gene>
    <name evidence="6" type="ORF">PGUG_01986</name>
</gene>
<dbReference type="Proteomes" id="UP000001997">
    <property type="component" value="Unassembled WGS sequence"/>
</dbReference>
<keyword evidence="7" id="KW-1185">Reference proteome</keyword>
<evidence type="ECO:0000256" key="1">
    <source>
        <dbReference type="ARBA" id="ARBA00008878"/>
    </source>
</evidence>
<feature type="compositionally biased region" description="Polar residues" evidence="2">
    <location>
        <begin position="1"/>
        <end position="27"/>
    </location>
</feature>
<dbReference type="SUPFAM" id="SSF48371">
    <property type="entry name" value="ARM repeat"/>
    <property type="match status" value="1"/>
</dbReference>
<dbReference type="SMART" id="SM01310">
    <property type="entry name" value="RICTOR_V"/>
    <property type="match status" value="1"/>
</dbReference>
<dbReference type="InterPro" id="IPR028268">
    <property type="entry name" value="Pianissimo_fam"/>
</dbReference>
<dbReference type="InterPro" id="IPR029451">
    <property type="entry name" value="RICTOR_M"/>
</dbReference>
<feature type="domain" description="Rapamycin-insensitive companion of mTOR middle" evidence="3">
    <location>
        <begin position="541"/>
        <end position="770"/>
    </location>
</feature>
<sequence>MRSRSQSWSVIPTQSTPGITRNHSFSINKPRGASGLASPSAIHPASRDPSFSAADRNRSATLNSIDSLNINSIDSIKFNNSSHDFDAAISDSPPHESPTWILSDLLQSFAFIKDSTDSLSIVTKGNDLILLLRQYPGLKEDIVMKHLLTRIQFMFYHSVSEVRATGYRILRYSIIDNDGLSLVVQFKILIFIIITMSTSNTLVEKEQALKLVREFTTIPRGIDNLSIGVVKSIIAVVESGDEQDVSSSFMFAGVETVCELALAKPELVFHAGGFQFMIQTMLDGETEAACMCIMVLLKTLDCAESRKYLRGGQDLTSLLSFMSPIDSGADDRRIPTAKLQKIAFLITVLLKNWTGLLSVSHHNFRFIGDLVHNLQKRSPKLRGVIMDIIFDVLRIRALPWLESSSVGSVLNVMHTKLRTGSSRFAYTELEPTSLQHGFVNHYLGLLVMIFVRCGIMPLLADLVAARDKTSEKASLLLYHIYHMATTLIPTDILNGYDLLPANPELTATVMIEKRARKQVTRKSQDVKPYVKAIDNEACYNLDDSEFKLMVTNTRVLTVKEYEEWNWTLLSTMIKGCLRNPKRFDDIEKSPRFLKRVFSFYRPFKYRFCGVPTTAKNAKRYVTVGCQLLEVLLSFDAGIRYLASSKLLPQLAEALAQVDQYSGINAKEPILSRKRLETTLSFGYLRFIGVLSDNPFGVRILEQWQIFNILQNIVDGSVSDESNNYLLVNLLSRLNYRLDSQARILLIKSVSISNNKVRMYLMENVVPGLLKAEECEDLSIRILVDKVYDFNKDISNHAIEWLYRFSQENEYSKLDRIIEYRPSVRILQTHEFGRKLLIHFLNTPNGFRYLHDDGYVDRELQNTLKAIDSNHLDKIEEILWGCFFPFSHTVSHDVIPHHFLTDLLQTEDGLHYFQNGPAKMYLERILQETKIMARSLIEGGHFDNTALRKLKQNLWIIGDISSSEYGIQLFDSCENSSIDKTIISVILELFEKSPVWQIRGIVFLQLGRIASTVEGIEILDENKWVSTIDSHNRPQSLCFPLDISVMKVDIENPYRDANYYALYSGGQESLEFVDNDEYADFEHVKQKVLVLISNLGSLLGRIERRARKELMLIKTGPTGRVFGDISLFLEVIKLIDKSKFALPTRKFVFELFLDTKVLESLVKRERKNSGLK</sequence>
<dbReference type="KEGG" id="pgu:PGUG_01986"/>
<feature type="domain" description="Rapamycin-insensitive companion of mTOR N-terminal" evidence="4">
    <location>
        <begin position="122"/>
        <end position="489"/>
    </location>
</feature>
<dbReference type="STRING" id="294746.A5DFD5"/>
<dbReference type="Pfam" id="PF14664">
    <property type="entry name" value="RICTOR_N"/>
    <property type="match status" value="1"/>
</dbReference>
<dbReference type="Pfam" id="PF14666">
    <property type="entry name" value="RICTOR_M"/>
    <property type="match status" value="1"/>
</dbReference>
<dbReference type="InterPro" id="IPR029452">
    <property type="entry name" value="RICTOR_V"/>
</dbReference>
<dbReference type="EMBL" id="CH408156">
    <property type="protein sequence ID" value="EDK37888.2"/>
    <property type="molecule type" value="Genomic_DNA"/>
</dbReference>
<dbReference type="eggNOG" id="KOG3694">
    <property type="taxonomic scope" value="Eukaryota"/>
</dbReference>
<dbReference type="Pfam" id="PF14668">
    <property type="entry name" value="RICTOR_V"/>
    <property type="match status" value="1"/>
</dbReference>
<evidence type="ECO:0000259" key="5">
    <source>
        <dbReference type="SMART" id="SM01310"/>
    </source>
</evidence>
<organism evidence="6 7">
    <name type="scientific">Meyerozyma guilliermondii (strain ATCC 6260 / CBS 566 / DSM 6381 / JCM 1539 / NBRC 10279 / NRRL Y-324)</name>
    <name type="common">Yeast</name>
    <name type="synonym">Candida guilliermondii</name>
    <dbReference type="NCBI Taxonomy" id="294746"/>
    <lineage>
        <taxon>Eukaryota</taxon>
        <taxon>Fungi</taxon>
        <taxon>Dikarya</taxon>
        <taxon>Ascomycota</taxon>
        <taxon>Saccharomycotina</taxon>
        <taxon>Pichiomycetes</taxon>
        <taxon>Debaryomycetaceae</taxon>
        <taxon>Meyerozyma</taxon>
    </lineage>
</organism>
<evidence type="ECO:0000256" key="2">
    <source>
        <dbReference type="SAM" id="MobiDB-lite"/>
    </source>
</evidence>
<dbReference type="SMART" id="SM01307">
    <property type="entry name" value="RICTOR_M"/>
    <property type="match status" value="1"/>
</dbReference>
<feature type="domain" description="Rapamycin-insensitive companion of mTOR" evidence="5">
    <location>
        <begin position="946"/>
        <end position="1025"/>
    </location>
</feature>
<feature type="region of interest" description="Disordered" evidence="2">
    <location>
        <begin position="1"/>
        <end position="54"/>
    </location>
</feature>
<proteinExistence type="inferred from homology"/>
<comment type="similarity">
    <text evidence="1">Belongs to the RICTOR family.</text>
</comment>
<evidence type="ECO:0000313" key="7">
    <source>
        <dbReference type="Proteomes" id="UP000001997"/>
    </source>
</evidence>
<dbReference type="SMART" id="SM01308">
    <property type="entry name" value="RICTOR_N"/>
    <property type="match status" value="1"/>
</dbReference>
<dbReference type="Pfam" id="PF14663">
    <property type="entry name" value="RasGEF_N_2"/>
    <property type="match status" value="1"/>
</dbReference>
<dbReference type="AlphaFoldDB" id="A5DFD5"/>
<dbReference type="OMA" id="EIRIHAT"/>
<dbReference type="InterPro" id="IPR029453">
    <property type="entry name" value="Rictor_IV"/>
</dbReference>
<dbReference type="InterPro" id="IPR016024">
    <property type="entry name" value="ARM-type_fold"/>
</dbReference>
<protein>
    <submittedName>
        <fullName evidence="6">Uncharacterized protein</fullName>
    </submittedName>
</protein>
<dbReference type="InParanoid" id="A5DFD5"/>
<dbReference type="PANTHER" id="PTHR13298:SF11">
    <property type="entry name" value="RAPAMYCIN-INSENSITIVE COMPANION OF MTOR"/>
    <property type="match status" value="1"/>
</dbReference>
<accession>A5DFD5</accession>
<dbReference type="PANTHER" id="PTHR13298">
    <property type="entry name" value="CYTOSOLIC REGULATOR PIANISSIMO"/>
    <property type="match status" value="1"/>
</dbReference>
<dbReference type="FunCoup" id="A5DFD5">
    <property type="interactions" value="489"/>
</dbReference>
<dbReference type="InterPro" id="IPR028267">
    <property type="entry name" value="Pianissimo_N"/>
</dbReference>
<evidence type="ECO:0000259" key="3">
    <source>
        <dbReference type="SMART" id="SM01307"/>
    </source>
</evidence>
<dbReference type="SMART" id="SM01303">
    <property type="entry name" value="RasGEF_N_2"/>
    <property type="match status" value="1"/>
</dbReference>
<dbReference type="OrthoDB" id="271111at2759"/>
<dbReference type="GO" id="GO:0038203">
    <property type="term" value="P:TORC2 signaling"/>
    <property type="evidence" value="ECO:0007669"/>
    <property type="project" value="TreeGrafter"/>
</dbReference>
<dbReference type="GO" id="GO:0031932">
    <property type="term" value="C:TORC2 complex"/>
    <property type="evidence" value="ECO:0007669"/>
    <property type="project" value="InterPro"/>
</dbReference>
<dbReference type="HOGENOM" id="CLU_001013_1_1_1"/>
<reference evidence="6 7" key="1">
    <citation type="journal article" date="2009" name="Nature">
        <title>Evolution of pathogenicity and sexual reproduction in eight Candida genomes.</title>
        <authorList>
            <person name="Butler G."/>
            <person name="Rasmussen M.D."/>
            <person name="Lin M.F."/>
            <person name="Santos M.A."/>
            <person name="Sakthikumar S."/>
            <person name="Munro C.A."/>
            <person name="Rheinbay E."/>
            <person name="Grabherr M."/>
            <person name="Forche A."/>
            <person name="Reedy J.L."/>
            <person name="Agrafioti I."/>
            <person name="Arnaud M.B."/>
            <person name="Bates S."/>
            <person name="Brown A.J."/>
            <person name="Brunke S."/>
            <person name="Costanzo M.C."/>
            <person name="Fitzpatrick D.A."/>
            <person name="de Groot P.W."/>
            <person name="Harris D."/>
            <person name="Hoyer L.L."/>
            <person name="Hube B."/>
            <person name="Klis F.M."/>
            <person name="Kodira C."/>
            <person name="Lennard N."/>
            <person name="Logue M.E."/>
            <person name="Martin R."/>
            <person name="Neiman A.M."/>
            <person name="Nikolaou E."/>
            <person name="Quail M.A."/>
            <person name="Quinn J."/>
            <person name="Santos M.C."/>
            <person name="Schmitzberger F.F."/>
            <person name="Sherlock G."/>
            <person name="Shah P."/>
            <person name="Silverstein K.A."/>
            <person name="Skrzypek M.S."/>
            <person name="Soll D."/>
            <person name="Staggs R."/>
            <person name="Stansfield I."/>
            <person name="Stumpf M.P."/>
            <person name="Sudbery P.E."/>
            <person name="Srikantha T."/>
            <person name="Zeng Q."/>
            <person name="Berman J."/>
            <person name="Berriman M."/>
            <person name="Heitman J."/>
            <person name="Gow N.A."/>
            <person name="Lorenz M.C."/>
            <person name="Birren B.W."/>
            <person name="Kellis M."/>
            <person name="Cuomo C.A."/>
        </authorList>
    </citation>
    <scope>NUCLEOTIDE SEQUENCE [LARGE SCALE GENOMIC DNA]</scope>
    <source>
        <strain evidence="7">ATCC 6260 / CBS 566 / DSM 6381 / JCM 1539 / NBRC 10279 / NRRL Y-324</strain>
    </source>
</reference>
<dbReference type="RefSeq" id="XP_001486315.2">
    <property type="nucleotide sequence ID" value="XM_001486265.1"/>
</dbReference>
<evidence type="ECO:0000313" key="6">
    <source>
        <dbReference type="EMBL" id="EDK37888.2"/>
    </source>
</evidence>
<name>A5DFD5_PICGU</name>
<dbReference type="VEuPathDB" id="FungiDB:PGUG_01986"/>